<comment type="caution">
    <text evidence="1">The sequence shown here is derived from an EMBL/GenBank/DDBJ whole genome shotgun (WGS) entry which is preliminary data.</text>
</comment>
<proteinExistence type="predicted"/>
<organism evidence="1 2">
    <name type="scientific">Pseudomonas cichorii</name>
    <dbReference type="NCBI Taxonomy" id="36746"/>
    <lineage>
        <taxon>Bacteria</taxon>
        <taxon>Pseudomonadati</taxon>
        <taxon>Pseudomonadota</taxon>
        <taxon>Gammaproteobacteria</taxon>
        <taxon>Pseudomonadales</taxon>
        <taxon>Pseudomonadaceae</taxon>
        <taxon>Pseudomonas</taxon>
    </lineage>
</organism>
<dbReference type="RefSeq" id="WP_122314112.1">
    <property type="nucleotide sequence ID" value="NZ_RBRE01000008.1"/>
</dbReference>
<reference evidence="1 2" key="1">
    <citation type="submission" date="2018-08" db="EMBL/GenBank/DDBJ databases">
        <title>Recombination of ecologically and evolutionarily significant loci maintains genetic cohesion in the Pseudomonas syringae species complex.</title>
        <authorList>
            <person name="Dillon M."/>
            <person name="Thakur S."/>
            <person name="Almeida R.N.D."/>
            <person name="Weir B.S."/>
            <person name="Guttman D.S."/>
        </authorList>
    </citation>
    <scope>NUCLEOTIDE SEQUENCE [LARGE SCALE GENOMIC DNA]</scope>
    <source>
        <strain evidence="1 2">ICMP 3353</strain>
    </source>
</reference>
<dbReference type="EMBL" id="RBRE01000008">
    <property type="protein sequence ID" value="RMQ50565.1"/>
    <property type="molecule type" value="Genomic_DNA"/>
</dbReference>
<sequence>MKNQDFNALLVGNTIVSFSPGVSAQSREDIADLLMYADFFASQSYRPGEFWTSWLNYYRSSLVSSGCKLTSQIVKEPMFITSAEQLDSISFEIAGSVHVENLVELARRSFKAVRLNQYARYFFQYGAGTGTVGNFQVVPCEEVGGQIHILLCGVHARSTATSDSRGGDSWINREMIVRLGGGVYAFNSQVFASHRERIRTRLKAVGNFNIRQINI</sequence>
<evidence type="ECO:0000313" key="1">
    <source>
        <dbReference type="EMBL" id="RMQ50565.1"/>
    </source>
</evidence>
<name>A0A3M4MA35_PSECI</name>
<dbReference type="Proteomes" id="UP000277236">
    <property type="component" value="Unassembled WGS sequence"/>
</dbReference>
<gene>
    <name evidence="1" type="ORF">ALQ04_03832</name>
</gene>
<protein>
    <submittedName>
        <fullName evidence="1">Uncharacterized protein</fullName>
    </submittedName>
</protein>
<evidence type="ECO:0000313" key="2">
    <source>
        <dbReference type="Proteomes" id="UP000277236"/>
    </source>
</evidence>
<dbReference type="OrthoDB" id="7004623at2"/>
<dbReference type="AlphaFoldDB" id="A0A3M4MA35"/>
<accession>A0A3M4MA35</accession>